<accession>A0A3D9L3E6</accession>
<gene>
    <name evidence="5" type="ORF">C7460_10745</name>
</gene>
<feature type="domain" description="RapA2 cadherin-like" evidence="4">
    <location>
        <begin position="1222"/>
        <end position="1287"/>
    </location>
</feature>
<feature type="compositionally biased region" description="Acidic residues" evidence="1">
    <location>
        <begin position="2260"/>
        <end position="2294"/>
    </location>
</feature>
<feature type="domain" description="RapA2 cadherin-like" evidence="4">
    <location>
        <begin position="1340"/>
        <end position="1422"/>
    </location>
</feature>
<dbReference type="InterPro" id="IPR040853">
    <property type="entry name" value="RapA2_cadherin-like"/>
</dbReference>
<reference evidence="5 6" key="1">
    <citation type="submission" date="2018-07" db="EMBL/GenBank/DDBJ databases">
        <title>Genomic Encyclopedia of Type Strains, Phase IV (KMG-IV): sequencing the most valuable type-strain genomes for metagenomic binning, comparative biology and taxonomic classification.</title>
        <authorList>
            <person name="Goeker M."/>
        </authorList>
    </citation>
    <scope>NUCLEOTIDE SEQUENCE [LARGE SCALE GENOMIC DNA]</scope>
    <source>
        <strain evidence="5 6">DSM 4134</strain>
    </source>
</reference>
<feature type="signal peptide" evidence="2">
    <location>
        <begin position="1"/>
        <end position="22"/>
    </location>
</feature>
<dbReference type="InterPro" id="IPR028974">
    <property type="entry name" value="TSP_type-3_rpt"/>
</dbReference>
<dbReference type="Gene3D" id="2.60.40.3440">
    <property type="match status" value="1"/>
</dbReference>
<evidence type="ECO:0000313" key="5">
    <source>
        <dbReference type="EMBL" id="RED99763.1"/>
    </source>
</evidence>
<feature type="compositionally biased region" description="Acidic residues" evidence="1">
    <location>
        <begin position="2344"/>
        <end position="2534"/>
    </location>
</feature>
<dbReference type="Gene3D" id="4.10.1080.10">
    <property type="entry name" value="TSP type-3 repeat"/>
    <property type="match status" value="4"/>
</dbReference>
<dbReference type="Pfam" id="PF17517">
    <property type="entry name" value="IgGFc_binding"/>
    <property type="match status" value="1"/>
</dbReference>
<dbReference type="Pfam" id="PF13585">
    <property type="entry name" value="CHU_C"/>
    <property type="match status" value="1"/>
</dbReference>
<keyword evidence="6" id="KW-1185">Reference proteome</keyword>
<feature type="domain" description="IgGFc-binding protein N-terminal" evidence="3">
    <location>
        <begin position="141"/>
        <end position="445"/>
    </location>
</feature>
<feature type="domain" description="RapA2 cadherin-like" evidence="4">
    <location>
        <begin position="1567"/>
        <end position="1649"/>
    </location>
</feature>
<feature type="domain" description="RapA2 cadherin-like" evidence="4">
    <location>
        <begin position="2015"/>
        <end position="2096"/>
    </location>
</feature>
<dbReference type="Pfam" id="PF17963">
    <property type="entry name" value="Big_9"/>
    <property type="match status" value="2"/>
</dbReference>
<dbReference type="EMBL" id="QREG01000007">
    <property type="protein sequence ID" value="RED99763.1"/>
    <property type="molecule type" value="Genomic_DNA"/>
</dbReference>
<evidence type="ECO:0000259" key="4">
    <source>
        <dbReference type="Pfam" id="PF17803"/>
    </source>
</evidence>
<keyword evidence="2" id="KW-0732">Signal</keyword>
<dbReference type="Gene3D" id="2.60.40.1200">
    <property type="match status" value="5"/>
</dbReference>
<dbReference type="GO" id="GO:0005509">
    <property type="term" value="F:calcium ion binding"/>
    <property type="evidence" value="ECO:0007669"/>
    <property type="project" value="InterPro"/>
</dbReference>
<feature type="domain" description="RapA2 cadherin-like" evidence="4">
    <location>
        <begin position="1905"/>
        <end position="1987"/>
    </location>
</feature>
<feature type="domain" description="RapA2 cadherin-like" evidence="4">
    <location>
        <begin position="1676"/>
        <end position="1743"/>
    </location>
</feature>
<dbReference type="PANTHER" id="PTHR10199">
    <property type="entry name" value="THROMBOSPONDIN"/>
    <property type="match status" value="1"/>
</dbReference>
<dbReference type="Proteomes" id="UP000256779">
    <property type="component" value="Unassembled WGS sequence"/>
</dbReference>
<name>A0A3D9L3E6_MARFU</name>
<feature type="chain" id="PRO_5017588439" evidence="2">
    <location>
        <begin position="23"/>
        <end position="2643"/>
    </location>
</feature>
<evidence type="ECO:0000256" key="2">
    <source>
        <dbReference type="SAM" id="SignalP"/>
    </source>
</evidence>
<comment type="caution">
    <text evidence="5">The sequence shown here is derived from an EMBL/GenBank/DDBJ whole genome shotgun (WGS) entry which is preliminary data.</text>
</comment>
<dbReference type="Pfam" id="PF17803">
    <property type="entry name" value="Cadherin_4"/>
    <property type="match status" value="8"/>
</dbReference>
<evidence type="ECO:0000256" key="1">
    <source>
        <dbReference type="SAM" id="MobiDB-lite"/>
    </source>
</evidence>
<dbReference type="NCBIfam" id="TIGR04131">
    <property type="entry name" value="Bac_Flav_CTERM"/>
    <property type="match status" value="1"/>
</dbReference>
<feature type="compositionally biased region" description="Acidic residues" evidence="1">
    <location>
        <begin position="2224"/>
        <end position="2251"/>
    </location>
</feature>
<dbReference type="RefSeq" id="WP_147302896.1">
    <property type="nucleotide sequence ID" value="NZ_QREG01000007.1"/>
</dbReference>
<dbReference type="PANTHER" id="PTHR10199:SF119">
    <property type="entry name" value="RE20510P"/>
    <property type="match status" value="1"/>
</dbReference>
<evidence type="ECO:0000313" key="6">
    <source>
        <dbReference type="Proteomes" id="UP000256779"/>
    </source>
</evidence>
<organism evidence="5 6">
    <name type="scientific">Marinoscillum furvescens DSM 4134</name>
    <dbReference type="NCBI Taxonomy" id="1122208"/>
    <lineage>
        <taxon>Bacteria</taxon>
        <taxon>Pseudomonadati</taxon>
        <taxon>Bacteroidota</taxon>
        <taxon>Cytophagia</taxon>
        <taxon>Cytophagales</taxon>
        <taxon>Reichenbachiellaceae</taxon>
        <taxon>Marinoscillum</taxon>
    </lineage>
</organism>
<feature type="region of interest" description="Disordered" evidence="1">
    <location>
        <begin position="2224"/>
        <end position="2539"/>
    </location>
</feature>
<dbReference type="InterPro" id="IPR026341">
    <property type="entry name" value="T9SS_type_B"/>
</dbReference>
<feature type="domain" description="RapA2 cadherin-like" evidence="4">
    <location>
        <begin position="1796"/>
        <end position="1878"/>
    </location>
</feature>
<dbReference type="NCBIfam" id="NF012211">
    <property type="entry name" value="tand_rpt_95"/>
    <property type="match status" value="8"/>
</dbReference>
<protein>
    <submittedName>
        <fullName evidence="5">Gliding motility-associated-like protein</fullName>
    </submittedName>
</protein>
<dbReference type="SUPFAM" id="SSF103647">
    <property type="entry name" value="TSP type-3 repeat"/>
    <property type="match status" value="1"/>
</dbReference>
<dbReference type="InterPro" id="IPR035234">
    <property type="entry name" value="IgGFc-bd_N"/>
</dbReference>
<sequence>MKKTIQTVLFFIVCLSSQQVLAQLDTRHYIPPMYARVDQATGGSEDIYLVLTTPKTTAFTVQVMNGAQDTLASILLSRSSPQILSTADLGMSKGNASNYLVPTSALGVKQTTEGLILRANKAFFASVRVNEGAQAGSLTAKGTAGLGKDFRSGHIWNNENTSNINKKTHFISVMATEDNTNVSFSDFGSVDFEVVNESTGSVDFVLHEGESVVLAANPQSLGGGLFKNLNDVNGTRITADKDIAVNTGSWLAGSPTNNGAGRDIGIDQIAPVEKIGEEYILIKGDGNSNENVIVVATVDNTDLYINGGATPVATGLNAGDYHRLTATDYSTNDNMYINATQPVYVYQGLNATDNGGNTNSERQLGLNFLPPIICLGGKEVDIPSIDQLGLPFIQIIAEAGETLTVNGTDETANAKSVSGKPGYETYKIGGYTGNVTISSSRPIRAALTIFSGDKGFGGFFSGFTTEPVIETPDGYNSETCIPDNLPVTLTAEGFDSYQWYRDGIRLDGETSASISVDAPGDYTATGSISACAESEHSYPLNIKLCPGEIAIAKDTVAVTNLGNGTYDVEFELTVENFNSSQSATNLQILEKIEDGLPAGASATLKTAPTITSGTFSNGGLESGFNGKTDVIMLDTTGVGTELAAATLVKIRFTVNVDMNSATTDGYENQAQVSNMLNGDNDGVTGPFNNQDFSDFGSNPDPDGDGDGTESGENDPTFVCLINSTISYDFDKICTDGADMSPTITGLSGGEFSADYGMVVDASTGVVDASESIPGGTYNVYYSFGGKCENSFAITVENNPLNTASLAAIPATCEDDGASVTIENLEANETYDISYDINGGATQAASAVTANASGALTFTTIALSNSDNGVTLNVTLIDDNNSSCTFSSTLSGTLTVEPKPNTSSLTVSSGNICLGDDATATISGSLANGSYQFTYDLSGANTASAQTTSVTLSNGNGTGSFSIPAAQLTTRGSTTVEITKVAYTTGESCESTGLSVTGTFLVKDQPAAADDNPTDVSEDVTKSMNVLSNDSDPDSDNMEILSAGTDGGDGASANGGVVAINNNGTPADVTDDFIEYTSATNYSGADTFKYVISDGECANDTATVSFTVAAVNDAPTAADTTLTTNEDTDRTYAAADFNDNYTDVESQAFAGIRITTLPSDGVLLYNGDTLKAADISPSGFAIASADIGKLVFSPAPDAFGDLYTTYNFQVYDGSDYSSDYVMTMDVVAVNDAPTASNETITTDEDTNKTFATTDFSVNYNDVEGTAMAGIRITSLPAATAGYLVYNGDTLTSTDLGATGFAIATADISKLVFAPAENANGSGLGNFGFEVSDGTAYSSAYTMTLDVTAVNDVPVAANDTNDVDEDNTLTVNATNGVLSNDSDVEGTALSVSQFVVGSTTYTAGQTASLTEGDLTINADGSYEFVPASNFNGSVPQVTYTVTDGTDSSTGTLDLTVNAVNDAPTASNETITTDEDTNKTFASTDFSANYNDVEGTAMAGIRITSLPAAAAGYLIYNGDTLTSTDLGATGFAVATADISKLVFVPTENANGSDSFGFEVSDGTAYSTGYTMTVTVTAVNDVPVAANDTNDVDEDNTLTVNAASGVLANDSDVEVSTLSVSQFVVGSTTYTAGQTASLTEGDLTINADGSYEFVPATNYNGAVPQATYTVTDGTDSSTGTLDVTVNAVNDAPTAINETITTDEDTNKTFASTDFSANYNDVEGTAMAGIRITSLPAATAGYLVYNGDTLTSTDLGATGFAIATADISKLVFAPAENANGSGLGNFGFEVSDGTAYSSGYTMTLDVTAVNDVPVAANDTNDVDEDNTLTVNAASGVLANDSDVEGTALTVSQFVVGSTTYTAGQTASLTEGDLTINADGSYEFVPAANYNGTVPQATYTVTDGTDSSTGTLDLTVNAVNDAPVAGADSYDVAEDGTLTVAAVSGLLANDTDTEGSTLSITTFTVGGVTYNAGETVTLTEGMLTINADGSFTFEPSENYNGTLPSISYEVSDGTDTSTGSLSLNVTAVNDAPATANDTNTVDEDGTLTVAAASGLLANDSDVDGDAMTITTFTVGGVTYNAGETVTLTEGTLTINADGSYTFEPVADYNGSVPQVTYTVTDGNISATASLDLSVNPVNDPPTAENTSYETKGQLTGDLAPFATDKEGDELTFTVLNRPSRGTLVLNPDGTFSFTPFPGMTGKVIFSYRVCDNGSPSRCTQATVTIAIAEEDSDEDGLFDSEEDQNGDGDPTNDDSDGDGTPNYLDTDCDNDGIPDLEEGGNDTDGDGLPDFLDEDSDGDGIPDAREGTGDTDGDGIPDYKDTDSDGDGIPDSVEGTGDSDGDGIPNYLDPDSDGDGIPDSEEGYGDTDGDGIPDYLDEDSDGDGIPDTDESREDSDGDGIPDFQDEDSDGDGIPDSEEGSGDSDGDGIPDYLDEDSDGDGIPDSDEGSGDSDGDGIPDYLDEDSDGDGIPDADEGNGDSDGDGIPDFLDEDSDGDGIPDSEEGSGDTDGDGIPDYLDQDSDGDGTDDNEESTEADCDGDGIPDYRDAYSCDDLPVDDVFTPNFDGFNDNMVIEGIENFPNNSVRIYNRWGNLVWEATGYDNRDNAFQGLVNSGNTLSNGTALPDGTYFFIVDFGDGAKPLQKGYITIKR</sequence>
<dbReference type="OrthoDB" id="9805017at2"/>
<evidence type="ECO:0000259" key="3">
    <source>
        <dbReference type="Pfam" id="PF17517"/>
    </source>
</evidence>
<feature type="region of interest" description="Disordered" evidence="1">
    <location>
        <begin position="673"/>
        <end position="713"/>
    </location>
</feature>
<proteinExistence type="predicted"/>
<feature type="compositionally biased region" description="Acidic residues" evidence="1">
    <location>
        <begin position="701"/>
        <end position="712"/>
    </location>
</feature>
<dbReference type="Gene3D" id="2.60.40.2810">
    <property type="match status" value="1"/>
</dbReference>
<feature type="domain" description="RapA2 cadherin-like" evidence="4">
    <location>
        <begin position="1449"/>
        <end position="1516"/>
    </location>
</feature>